<dbReference type="InterPro" id="IPR002701">
    <property type="entry name" value="CM_II_prokaryot"/>
</dbReference>
<evidence type="ECO:0000256" key="1">
    <source>
        <dbReference type="ARBA" id="ARBA00023235"/>
    </source>
</evidence>
<dbReference type="InterPro" id="IPR036979">
    <property type="entry name" value="CM_dom_sf"/>
</dbReference>
<dbReference type="NCBIfam" id="TIGR01805">
    <property type="entry name" value="CM_mono_grmpos"/>
    <property type="match status" value="1"/>
</dbReference>
<keyword evidence="8" id="KW-1185">Reference proteome</keyword>
<feature type="domain" description="Chorismate mutase" evidence="2">
    <location>
        <begin position="1"/>
        <end position="87"/>
    </location>
</feature>
<dbReference type="EMBL" id="CP031733">
    <property type="protein sequence ID" value="AXQ78989.1"/>
    <property type="molecule type" value="Genomic_DNA"/>
</dbReference>
<dbReference type="SUPFAM" id="SSF48600">
    <property type="entry name" value="Chorismate mutase II"/>
    <property type="match status" value="1"/>
</dbReference>
<dbReference type="Proteomes" id="UP000264056">
    <property type="component" value="Unassembled WGS sequence"/>
</dbReference>
<accession>A0A346ND94</accession>
<dbReference type="PANTHER" id="PTHR38041:SF1">
    <property type="entry name" value="CHORISMATE MUTASE"/>
    <property type="match status" value="1"/>
</dbReference>
<dbReference type="AlphaFoldDB" id="A0A372KNR9"/>
<evidence type="ECO:0000313" key="7">
    <source>
        <dbReference type="Proteomes" id="UP000262901"/>
    </source>
</evidence>
<dbReference type="GO" id="GO:0009697">
    <property type="term" value="P:salicylic acid biosynthetic process"/>
    <property type="evidence" value="ECO:0007669"/>
    <property type="project" value="TreeGrafter"/>
</dbReference>
<evidence type="ECO:0000313" key="8">
    <source>
        <dbReference type="Proteomes" id="UP000264056"/>
    </source>
</evidence>
<proteinExistence type="predicted"/>
<name>A0A372KNR9_9STRE</name>
<evidence type="ECO:0000313" key="6">
    <source>
        <dbReference type="Proteomes" id="UP000246115"/>
    </source>
</evidence>
<dbReference type="GO" id="GO:0046417">
    <property type="term" value="P:chorismate metabolic process"/>
    <property type="evidence" value="ECO:0007669"/>
    <property type="project" value="InterPro"/>
</dbReference>
<reference evidence="5 7" key="2">
    <citation type="submission" date="2018-08" db="EMBL/GenBank/DDBJ databases">
        <title>Draft genome of Streptococcus sp. nov. Z1.</title>
        <authorList>
            <person name="Tian Z."/>
        </authorList>
    </citation>
    <scope>NUCLEOTIDE SEQUENCE [LARGE SCALE GENOMIC DNA]</scope>
    <source>
        <strain evidence="5">Z1</strain>
        <strain evidence="7">Z1(2018)</strain>
    </source>
</reference>
<dbReference type="PROSITE" id="PS51168">
    <property type="entry name" value="CHORISMATE_MUT_2"/>
    <property type="match status" value="1"/>
</dbReference>
<dbReference type="KEGG" id="schj:DDV21_007765"/>
<dbReference type="InterPro" id="IPR011279">
    <property type="entry name" value="Chorismate_mutase_GmP"/>
</dbReference>
<dbReference type="RefSeq" id="WP_116877755.1">
    <property type="nucleotide sequence ID" value="NZ_CP031733.1"/>
</dbReference>
<dbReference type="EMBL" id="QVQY01000006">
    <property type="protein sequence ID" value="RFU51416.1"/>
    <property type="molecule type" value="Genomic_DNA"/>
</dbReference>
<dbReference type="Gene3D" id="1.20.59.10">
    <property type="entry name" value="Chorismate mutase"/>
    <property type="match status" value="1"/>
</dbReference>
<dbReference type="InterPro" id="IPR051331">
    <property type="entry name" value="Chorismate_mutase-related"/>
</dbReference>
<dbReference type="Proteomes" id="UP000262901">
    <property type="component" value="Unassembled WGS sequence"/>
</dbReference>
<protein>
    <submittedName>
        <fullName evidence="5">Chorismate mutase</fullName>
        <ecNumber evidence="5">5.4.99.5</ecNumber>
    </submittedName>
</protein>
<dbReference type="InterPro" id="IPR036263">
    <property type="entry name" value="Chorismate_II_sf"/>
</dbReference>
<dbReference type="SMART" id="SM00830">
    <property type="entry name" value="CM_2"/>
    <property type="match status" value="1"/>
</dbReference>
<evidence type="ECO:0000259" key="2">
    <source>
        <dbReference type="PROSITE" id="PS51168"/>
    </source>
</evidence>
<reference evidence="3" key="4">
    <citation type="journal article" date="2019" name="Int. J. Syst. Evol. Microbiol.">
        <title>Streptococcus chenjunshii sp. nov. isolated from feces of Tibetan antelopes.</title>
        <authorList>
            <person name="Tian Z."/>
            <person name="Lu S."/>
            <person name="Jin D."/>
            <person name="Yang J."/>
            <person name="Pu J."/>
            <person name="Lai X.H."/>
            <person name="Bai X.N."/>
            <person name="Wu X.M."/>
            <person name="Li J."/>
            <person name="Wang S."/>
            <person name="Xu J."/>
        </authorList>
    </citation>
    <scope>NUCLEOTIDE SEQUENCE</scope>
    <source>
        <strain evidence="3">Z15</strain>
    </source>
</reference>
<dbReference type="EC" id="5.4.99.5" evidence="5"/>
<dbReference type="Proteomes" id="UP000246115">
    <property type="component" value="Chromosome"/>
</dbReference>
<dbReference type="GO" id="GO:0004106">
    <property type="term" value="F:chorismate mutase activity"/>
    <property type="evidence" value="ECO:0007669"/>
    <property type="project" value="UniProtKB-EC"/>
</dbReference>
<reference evidence="6" key="3">
    <citation type="submission" date="2018-08" db="EMBL/GenBank/DDBJ databases">
        <title>Streptococcus chenjunshii sp. nov., isolated from stools sample of the Tibetan antelope in the Qinghai-Tibet plateau, China.</title>
        <authorList>
            <person name="Tian Z."/>
        </authorList>
    </citation>
    <scope>NUCLEOTIDE SEQUENCE [LARGE SCALE GENOMIC DNA]</scope>
    <source>
        <strain evidence="6">Z15</strain>
    </source>
</reference>
<accession>A0A372KNR9</accession>
<dbReference type="Pfam" id="PF01817">
    <property type="entry name" value="CM_2"/>
    <property type="match status" value="1"/>
</dbReference>
<sequence>MDLQCIRRQIDVIDKELTLLLEKRMALVRQVSEYKKEQQKAVADSARETAVLKSVSERVEDKEFEETIANIFADIMKHSRAYQTRKIEQ</sequence>
<organism evidence="5 7">
    <name type="scientific">Streptococcus chenjunshii</name>
    <dbReference type="NCBI Taxonomy" id="2173853"/>
    <lineage>
        <taxon>Bacteria</taxon>
        <taxon>Bacillati</taxon>
        <taxon>Bacillota</taxon>
        <taxon>Bacilli</taxon>
        <taxon>Lactobacillales</taxon>
        <taxon>Streptococcaceae</taxon>
        <taxon>Streptococcus</taxon>
    </lineage>
</organism>
<dbReference type="OrthoDB" id="9802281at2"/>
<reference evidence="4 8" key="1">
    <citation type="submission" date="2018-08" db="EMBL/GenBank/DDBJ databases">
        <title>Draft genome of Streptococcus sp .nov. Z2.</title>
        <authorList>
            <person name="Tian Z."/>
        </authorList>
    </citation>
    <scope>NUCLEOTIDE SEQUENCE [LARGE SCALE GENOMIC DNA]</scope>
    <source>
        <strain evidence="4 8">Z2</strain>
    </source>
</reference>
<dbReference type="EMBL" id="QVQZ01000005">
    <property type="protein sequence ID" value="RFU53616.1"/>
    <property type="molecule type" value="Genomic_DNA"/>
</dbReference>
<gene>
    <name evidence="3" type="ORF">DDV21_007765</name>
    <name evidence="4" type="ORF">DDV22_03655</name>
    <name evidence="5" type="ORF">DDV23_03645</name>
</gene>
<evidence type="ECO:0000313" key="5">
    <source>
        <dbReference type="EMBL" id="RFU53616.1"/>
    </source>
</evidence>
<keyword evidence="1 5" id="KW-0413">Isomerase</keyword>
<evidence type="ECO:0000313" key="3">
    <source>
        <dbReference type="EMBL" id="AXQ78989.1"/>
    </source>
</evidence>
<evidence type="ECO:0000313" key="4">
    <source>
        <dbReference type="EMBL" id="RFU51416.1"/>
    </source>
</evidence>
<dbReference type="PANTHER" id="PTHR38041">
    <property type="entry name" value="CHORISMATE MUTASE"/>
    <property type="match status" value="1"/>
</dbReference>